<sequence length="133" mass="15958">MNKFSWSVSFKWNKVSGKDLPFDSLKNIDSDWNTVLFCLWRTEFHTSEEIVEFIRSRINSLMIGFDISINTEDKIELLTEKIWDSKIYVLERYEWVDFDEVVASEKNKQNVVSIREAENDENWKRVIKVDRVL</sequence>
<gene>
    <name evidence="1" type="ORF">ACD_3C00196G0004</name>
</gene>
<proteinExistence type="predicted"/>
<accession>K2F8N1</accession>
<organism evidence="1">
    <name type="scientific">uncultured bacterium</name>
    <name type="common">gcode 4</name>
    <dbReference type="NCBI Taxonomy" id="1234023"/>
    <lineage>
        <taxon>Bacteria</taxon>
        <taxon>environmental samples</taxon>
    </lineage>
</organism>
<reference evidence="1" key="1">
    <citation type="journal article" date="2012" name="Science">
        <title>Fermentation, hydrogen, and sulfur metabolism in multiple uncultivated bacterial phyla.</title>
        <authorList>
            <person name="Wrighton K.C."/>
            <person name="Thomas B.C."/>
            <person name="Sharon I."/>
            <person name="Miller C.S."/>
            <person name="Castelle C.J."/>
            <person name="VerBerkmoes N.C."/>
            <person name="Wilkins M.J."/>
            <person name="Hettich R.L."/>
            <person name="Lipton M.S."/>
            <person name="Williams K.H."/>
            <person name="Long P.E."/>
            <person name="Banfield J.F."/>
        </authorList>
    </citation>
    <scope>NUCLEOTIDE SEQUENCE [LARGE SCALE GENOMIC DNA]</scope>
</reference>
<protein>
    <submittedName>
        <fullName evidence="1">Uncharacterized protein</fullName>
    </submittedName>
</protein>
<name>K2F8N1_9BACT</name>
<dbReference type="AlphaFoldDB" id="K2F8N1"/>
<comment type="caution">
    <text evidence="1">The sequence shown here is derived from an EMBL/GenBank/DDBJ whole genome shotgun (WGS) entry which is preliminary data.</text>
</comment>
<dbReference type="EMBL" id="AMFJ01000470">
    <property type="protein sequence ID" value="EKE27511.1"/>
    <property type="molecule type" value="Genomic_DNA"/>
</dbReference>
<evidence type="ECO:0000313" key="1">
    <source>
        <dbReference type="EMBL" id="EKE27511.1"/>
    </source>
</evidence>